<name>A0ABP6H3A8_9ACTN</name>
<keyword evidence="3" id="KW-1185">Reference proteome</keyword>
<dbReference type="EMBL" id="BAAATZ010000027">
    <property type="protein sequence ID" value="GAA2734013.1"/>
    <property type="molecule type" value="Genomic_DNA"/>
</dbReference>
<evidence type="ECO:0000313" key="3">
    <source>
        <dbReference type="Proteomes" id="UP001501842"/>
    </source>
</evidence>
<evidence type="ECO:0000256" key="1">
    <source>
        <dbReference type="SAM" id="MobiDB-lite"/>
    </source>
</evidence>
<comment type="caution">
    <text evidence="2">The sequence shown here is derived from an EMBL/GenBank/DDBJ whole genome shotgun (WGS) entry which is preliminary data.</text>
</comment>
<accession>A0ABP6H3A8</accession>
<reference evidence="3" key="1">
    <citation type="journal article" date="2019" name="Int. J. Syst. Evol. Microbiol.">
        <title>The Global Catalogue of Microorganisms (GCM) 10K type strain sequencing project: providing services to taxonomists for standard genome sequencing and annotation.</title>
        <authorList>
            <consortium name="The Broad Institute Genomics Platform"/>
            <consortium name="The Broad Institute Genome Sequencing Center for Infectious Disease"/>
            <person name="Wu L."/>
            <person name="Ma J."/>
        </authorList>
    </citation>
    <scope>NUCLEOTIDE SEQUENCE [LARGE SCALE GENOMIC DNA]</scope>
    <source>
        <strain evidence="3">JCM 8201</strain>
    </source>
</reference>
<feature type="region of interest" description="Disordered" evidence="1">
    <location>
        <begin position="134"/>
        <end position="161"/>
    </location>
</feature>
<dbReference type="Proteomes" id="UP001501842">
    <property type="component" value="Unassembled WGS sequence"/>
</dbReference>
<protein>
    <recommendedName>
        <fullName evidence="4">Secreted protein</fullName>
    </recommendedName>
</protein>
<gene>
    <name evidence="2" type="ORF">GCM10010439_55440</name>
</gene>
<proteinExistence type="predicted"/>
<organism evidence="2 3">
    <name type="scientific">Actinocorallia aurantiaca</name>
    <dbReference type="NCBI Taxonomy" id="46204"/>
    <lineage>
        <taxon>Bacteria</taxon>
        <taxon>Bacillati</taxon>
        <taxon>Actinomycetota</taxon>
        <taxon>Actinomycetes</taxon>
        <taxon>Streptosporangiales</taxon>
        <taxon>Thermomonosporaceae</taxon>
        <taxon>Actinocorallia</taxon>
    </lineage>
</organism>
<evidence type="ECO:0000313" key="2">
    <source>
        <dbReference type="EMBL" id="GAA2734013.1"/>
    </source>
</evidence>
<sequence>MGHLGLMLVRCRVRLFDLCTALNADDGQGLGGPLRLLCPPVPVVFLVEALTLIPRLPLEATGGLPEVLDVLNMASRVQQRNHHLGIDQAVVEIPQPLGEEIVDQFSQPHRSSLRWRVLCGRTWRKRAVAPGNPRPHLCPAFGDDERESSRPSGATAALAERTGGCEGLTALQLDSRVGGEPLIAR</sequence>
<evidence type="ECO:0008006" key="4">
    <source>
        <dbReference type="Google" id="ProtNLM"/>
    </source>
</evidence>